<dbReference type="Pfam" id="PF16555">
    <property type="entry name" value="GramPos_pilinD1"/>
    <property type="match status" value="1"/>
</dbReference>
<dbReference type="NCBIfam" id="TIGR01167">
    <property type="entry name" value="LPXTG_anchor"/>
    <property type="match status" value="1"/>
</dbReference>
<dbReference type="OrthoDB" id="2249722at2"/>
<accession>A0A224WX98</accession>
<keyword evidence="1" id="KW-1133">Transmembrane helix</keyword>
<dbReference type="Proteomes" id="UP000218689">
    <property type="component" value="Unassembled WGS sequence"/>
</dbReference>
<reference evidence="5" key="1">
    <citation type="submission" date="2017-08" db="EMBL/GenBank/DDBJ databases">
        <title>Draft genome sequence of Lactococcus sp. strain Rs-Y01, isolated from the gut of the lower termite Reticulitermes speratus.</title>
        <authorList>
            <person name="Ohkuma M."/>
            <person name="Yuki M."/>
        </authorList>
    </citation>
    <scope>NUCLEOTIDE SEQUENCE [LARGE SCALE GENOMIC DNA]</scope>
    <source>
        <strain evidence="5">Rs-Y01</strain>
    </source>
</reference>
<proteinExistence type="predicted"/>
<gene>
    <name evidence="4" type="ORF">RsY01_519</name>
</gene>
<feature type="domain" description="SpaA-like prealbumin fold" evidence="3">
    <location>
        <begin position="207"/>
        <end position="303"/>
    </location>
</feature>
<organism evidence="4 5">
    <name type="scientific">Pseudolactococcus reticulitermitis</name>
    <dbReference type="NCBI Taxonomy" id="2025039"/>
    <lineage>
        <taxon>Bacteria</taxon>
        <taxon>Bacillati</taxon>
        <taxon>Bacillota</taxon>
        <taxon>Bacilli</taxon>
        <taxon>Lactobacillales</taxon>
        <taxon>Streptococcaceae</taxon>
        <taxon>Pseudolactococcus</taxon>
    </lineage>
</organism>
<keyword evidence="1" id="KW-0472">Membrane</keyword>
<evidence type="ECO:0000259" key="2">
    <source>
        <dbReference type="Pfam" id="PF16555"/>
    </source>
</evidence>
<evidence type="ECO:0000313" key="4">
    <source>
        <dbReference type="EMBL" id="GAX46939.1"/>
    </source>
</evidence>
<feature type="domain" description="Gram-positive pilin subunit D1 N-terminal" evidence="2">
    <location>
        <begin position="39"/>
        <end position="184"/>
    </location>
</feature>
<dbReference type="Pfam" id="PF17802">
    <property type="entry name" value="SpaA"/>
    <property type="match status" value="1"/>
</dbReference>
<dbReference type="Gene3D" id="2.60.40.10">
    <property type="entry name" value="Immunoglobulins"/>
    <property type="match status" value="2"/>
</dbReference>
<dbReference type="RefSeq" id="WP_107490437.1">
    <property type="nucleotide sequence ID" value="NZ_BEDT01000001.1"/>
</dbReference>
<protein>
    <recommendedName>
        <fullName evidence="6">Prealbumin-like fold domain-containing protein</fullName>
    </recommendedName>
</protein>
<evidence type="ECO:0000256" key="1">
    <source>
        <dbReference type="SAM" id="Phobius"/>
    </source>
</evidence>
<sequence>MKKIRMTRCRRRLLDMVGLVVAILFLVTGVKAVQADADTTVTVRLHKVLLDENDTTTKYDNQGTELPIDDNFLLNGAGFTVYDVTTLVDSGATESDLYQLNDTYGASYFDDKGLKVATEITGTTGTKGLATFQLPEQSNGQYAKYLIIETTHPAIAKLEISQPIFLTLPFSSDVANPIHLYPKNYQYVRDPYFYKHGKDSQGNDLGVLAGASFRLYKVDATGQKLYLHEDRLDNDNQWVDVTNPKVTIMTSDNKGLVTTGNHWLPIGEYFFEEVTAPNGYQITDAALKVKVTVPADSTQPVTITVDGKTTTMPDAVVDNLRGELPQTPGQPPQTPAGTLPITGEQLLGYTALGGGLLLLIILLICKRKQHLETNPKEIGGDTR</sequence>
<feature type="transmembrane region" description="Helical" evidence="1">
    <location>
        <begin position="346"/>
        <end position="365"/>
    </location>
</feature>
<dbReference type="InterPro" id="IPR041033">
    <property type="entry name" value="SpaA_PFL_dom_1"/>
</dbReference>
<evidence type="ECO:0000313" key="5">
    <source>
        <dbReference type="Proteomes" id="UP000218689"/>
    </source>
</evidence>
<keyword evidence="1" id="KW-0812">Transmembrane</keyword>
<comment type="caution">
    <text evidence="4">The sequence shown here is derived from an EMBL/GenBank/DDBJ whole genome shotgun (WGS) entry which is preliminary data.</text>
</comment>
<evidence type="ECO:0008006" key="6">
    <source>
        <dbReference type="Google" id="ProtNLM"/>
    </source>
</evidence>
<evidence type="ECO:0000259" key="3">
    <source>
        <dbReference type="Pfam" id="PF17802"/>
    </source>
</evidence>
<name>A0A224WX98_9LACT</name>
<dbReference type="InterPro" id="IPR032364">
    <property type="entry name" value="GramPos_pilinD1_N"/>
</dbReference>
<dbReference type="AlphaFoldDB" id="A0A224WX98"/>
<dbReference type="EMBL" id="BEDT01000001">
    <property type="protein sequence ID" value="GAX46939.1"/>
    <property type="molecule type" value="Genomic_DNA"/>
</dbReference>
<keyword evidence="5" id="KW-1185">Reference proteome</keyword>
<dbReference type="InterPro" id="IPR013783">
    <property type="entry name" value="Ig-like_fold"/>
</dbReference>